<dbReference type="GO" id="GO:0042802">
    <property type="term" value="F:identical protein binding"/>
    <property type="evidence" value="ECO:0007669"/>
    <property type="project" value="UniProtKB-ARBA"/>
</dbReference>
<dbReference type="KEGG" id="scac:106086830"/>
<dbReference type="GO" id="GO:0043065">
    <property type="term" value="P:positive regulation of apoptotic process"/>
    <property type="evidence" value="ECO:0007669"/>
    <property type="project" value="InterPro"/>
</dbReference>
<dbReference type="EnsemblMetazoa" id="SCAU013148-RA">
    <property type="protein sequence ID" value="SCAU013148-PA"/>
    <property type="gene ID" value="SCAU013148"/>
</dbReference>
<sequence length="216" mass="24491">MASTPPKMLSEDLLGGKNFVRSITSRGTLQESWIELSTAATMAGVKSPDRITPLPFANGEEYLRLLREAQRESNQSSRVVSLASSRRDTPRDSPKSPPNSPNTELCPDEDLKNVYINYWNKTGESQRDNNDWLDEWNSRPDQQPPKDWKFEHPQNQQKKKTAGYSIRLTRLGKNSLFSREILYSLILSNVLSLLLGAGLGLWLSKRGILFTRVVID</sequence>
<evidence type="ECO:0000256" key="4">
    <source>
        <dbReference type="ARBA" id="ARBA00022692"/>
    </source>
</evidence>
<dbReference type="Proteomes" id="UP000095300">
    <property type="component" value="Unassembled WGS sequence"/>
</dbReference>
<dbReference type="AlphaFoldDB" id="A0A1I8Q222"/>
<dbReference type="GO" id="GO:0005634">
    <property type="term" value="C:nucleus"/>
    <property type="evidence" value="ECO:0007669"/>
    <property type="project" value="TreeGrafter"/>
</dbReference>
<evidence type="ECO:0000256" key="10">
    <source>
        <dbReference type="SAM" id="Phobius"/>
    </source>
</evidence>
<name>A0A1I8Q222_STOCA</name>
<reference evidence="11" key="1">
    <citation type="submission" date="2020-05" db="UniProtKB">
        <authorList>
            <consortium name="EnsemblMetazoa"/>
        </authorList>
    </citation>
    <scope>IDENTIFICATION</scope>
    <source>
        <strain evidence="11">USDA</strain>
    </source>
</reference>
<dbReference type="InterPro" id="IPR010548">
    <property type="entry name" value="BNIP3"/>
</dbReference>
<dbReference type="STRING" id="35570.A0A1I8Q222"/>
<dbReference type="GO" id="GO:0097345">
    <property type="term" value="P:mitochondrial outer membrane permeabilization"/>
    <property type="evidence" value="ECO:0007669"/>
    <property type="project" value="TreeGrafter"/>
</dbReference>
<evidence type="ECO:0000256" key="3">
    <source>
        <dbReference type="ARBA" id="ARBA00007710"/>
    </source>
</evidence>
<comment type="subcellular location">
    <subcellularLocation>
        <location evidence="1">Membrane</location>
        <topology evidence="1">Single-pass membrane protein</topology>
    </subcellularLocation>
    <subcellularLocation>
        <location evidence="2">Mitochondrion membrane</location>
    </subcellularLocation>
</comment>
<dbReference type="OrthoDB" id="5857140at2759"/>
<dbReference type="VEuPathDB" id="VectorBase:SCAU013148"/>
<evidence type="ECO:0000256" key="9">
    <source>
        <dbReference type="SAM" id="MobiDB-lite"/>
    </source>
</evidence>
<evidence type="ECO:0000256" key="7">
    <source>
        <dbReference type="ARBA" id="ARBA00023128"/>
    </source>
</evidence>
<dbReference type="PANTHER" id="PTHR15186:SF5">
    <property type="entry name" value="BNIP3, ISOFORM A"/>
    <property type="match status" value="1"/>
</dbReference>
<evidence type="ECO:0000256" key="5">
    <source>
        <dbReference type="ARBA" id="ARBA00022703"/>
    </source>
</evidence>
<dbReference type="GO" id="GO:0005741">
    <property type="term" value="C:mitochondrial outer membrane"/>
    <property type="evidence" value="ECO:0007669"/>
    <property type="project" value="TreeGrafter"/>
</dbReference>
<dbReference type="Pfam" id="PF06553">
    <property type="entry name" value="BNIP3"/>
    <property type="match status" value="1"/>
</dbReference>
<keyword evidence="12" id="KW-1185">Reference proteome</keyword>
<keyword evidence="7" id="KW-0496">Mitochondrion</keyword>
<organism evidence="11 12">
    <name type="scientific">Stomoxys calcitrans</name>
    <name type="common">Stable fly</name>
    <name type="synonym">Conops calcitrans</name>
    <dbReference type="NCBI Taxonomy" id="35570"/>
    <lineage>
        <taxon>Eukaryota</taxon>
        <taxon>Metazoa</taxon>
        <taxon>Ecdysozoa</taxon>
        <taxon>Arthropoda</taxon>
        <taxon>Hexapoda</taxon>
        <taxon>Insecta</taxon>
        <taxon>Pterygota</taxon>
        <taxon>Neoptera</taxon>
        <taxon>Endopterygota</taxon>
        <taxon>Diptera</taxon>
        <taxon>Brachycera</taxon>
        <taxon>Muscomorpha</taxon>
        <taxon>Muscoidea</taxon>
        <taxon>Muscidae</taxon>
        <taxon>Stomoxys</taxon>
    </lineage>
</organism>
<evidence type="ECO:0008006" key="13">
    <source>
        <dbReference type="Google" id="ProtNLM"/>
    </source>
</evidence>
<accession>A0A1I8Q222</accession>
<evidence type="ECO:0000313" key="12">
    <source>
        <dbReference type="Proteomes" id="UP000095300"/>
    </source>
</evidence>
<keyword evidence="5" id="KW-0053">Apoptosis</keyword>
<dbReference type="PANTHER" id="PTHR15186">
    <property type="entry name" value="RE48077P"/>
    <property type="match status" value="1"/>
</dbReference>
<keyword evidence="4 10" id="KW-0812">Transmembrane</keyword>
<proteinExistence type="inferred from homology"/>
<feature type="compositionally biased region" description="Basic and acidic residues" evidence="9">
    <location>
        <begin position="85"/>
        <end position="94"/>
    </location>
</feature>
<feature type="region of interest" description="Disordered" evidence="9">
    <location>
        <begin position="69"/>
        <end position="108"/>
    </location>
</feature>
<comment type="similarity">
    <text evidence="3">Belongs to the NIP3 family.</text>
</comment>
<evidence type="ECO:0000256" key="2">
    <source>
        <dbReference type="ARBA" id="ARBA00004325"/>
    </source>
</evidence>
<keyword evidence="6 10" id="KW-1133">Transmembrane helix</keyword>
<feature type="region of interest" description="Disordered" evidence="9">
    <location>
        <begin position="129"/>
        <end position="156"/>
    </location>
</feature>
<evidence type="ECO:0000256" key="1">
    <source>
        <dbReference type="ARBA" id="ARBA00004167"/>
    </source>
</evidence>
<evidence type="ECO:0000313" key="11">
    <source>
        <dbReference type="EnsemblMetazoa" id="SCAU013148-PA"/>
    </source>
</evidence>
<protein>
    <recommendedName>
        <fullName evidence="13">BCL2/adenovirus E1B 19 kDa protein-interacting protein 3</fullName>
    </recommendedName>
</protein>
<evidence type="ECO:0000256" key="8">
    <source>
        <dbReference type="ARBA" id="ARBA00023136"/>
    </source>
</evidence>
<feature type="transmembrane region" description="Helical" evidence="10">
    <location>
        <begin position="181"/>
        <end position="203"/>
    </location>
</feature>
<evidence type="ECO:0000256" key="6">
    <source>
        <dbReference type="ARBA" id="ARBA00022989"/>
    </source>
</evidence>
<keyword evidence="8 10" id="KW-0472">Membrane</keyword>
<feature type="compositionally biased region" description="Low complexity" evidence="9">
    <location>
        <begin position="73"/>
        <end position="84"/>
    </location>
</feature>
<gene>
    <name evidence="11" type="primary">106086830</name>
</gene>